<proteinExistence type="inferred from homology"/>
<dbReference type="HAMAP" id="MF_00213">
    <property type="entry name" value="HypA_HybF"/>
    <property type="match status" value="1"/>
</dbReference>
<dbReference type="RefSeq" id="WP_116175892.1">
    <property type="nucleotide sequence ID" value="NZ_CP144375.1"/>
</dbReference>
<gene>
    <name evidence="5" type="primary">hypA</name>
    <name evidence="6" type="ORF">BCF44_106437</name>
</gene>
<organism evidence="6 7">
    <name type="scientific">Kutzneria buriramensis</name>
    <dbReference type="NCBI Taxonomy" id="1045776"/>
    <lineage>
        <taxon>Bacteria</taxon>
        <taxon>Bacillati</taxon>
        <taxon>Actinomycetota</taxon>
        <taxon>Actinomycetes</taxon>
        <taxon>Pseudonocardiales</taxon>
        <taxon>Pseudonocardiaceae</taxon>
        <taxon>Kutzneria</taxon>
    </lineage>
</organism>
<evidence type="ECO:0000256" key="2">
    <source>
        <dbReference type="ARBA" id="ARBA00022596"/>
    </source>
</evidence>
<dbReference type="GO" id="GO:0016151">
    <property type="term" value="F:nickel cation binding"/>
    <property type="evidence" value="ECO:0007669"/>
    <property type="project" value="UniProtKB-UniRule"/>
</dbReference>
<keyword evidence="7" id="KW-1185">Reference proteome</keyword>
<sequence>MHELSLTQGVVEAITDRLGDRRVAMVRLEIGKLSGVVVDSVRFCFDLVVAGTSLEGARLEVVEPGGRARCRDCSAEFLSDDPILLCPCGSSDVEVLAGMELLIKAVQLAPGEVVPDVRDVRV</sequence>
<protein>
    <recommendedName>
        <fullName evidence="5">Hydrogenase maturation factor HypA</fullName>
    </recommendedName>
</protein>
<dbReference type="PANTHER" id="PTHR34535">
    <property type="entry name" value="HYDROGENASE MATURATION FACTOR HYPA"/>
    <property type="match status" value="1"/>
</dbReference>
<dbReference type="PANTHER" id="PTHR34535:SF3">
    <property type="entry name" value="HYDROGENASE MATURATION FACTOR HYPA"/>
    <property type="match status" value="1"/>
</dbReference>
<dbReference type="Gene3D" id="3.30.2320.80">
    <property type="match status" value="1"/>
</dbReference>
<dbReference type="AlphaFoldDB" id="A0A3E0HLB3"/>
<feature type="binding site" evidence="5">
    <location>
        <position position="2"/>
    </location>
    <ligand>
        <name>Ni(2+)</name>
        <dbReference type="ChEBI" id="CHEBI:49786"/>
    </ligand>
</feature>
<keyword evidence="4 5" id="KW-0862">Zinc</keyword>
<evidence type="ECO:0000313" key="6">
    <source>
        <dbReference type="EMBL" id="REH47272.1"/>
    </source>
</evidence>
<comment type="caution">
    <text evidence="6">The sequence shown here is derived from an EMBL/GenBank/DDBJ whole genome shotgun (WGS) entry which is preliminary data.</text>
</comment>
<dbReference type="PIRSF" id="PIRSF004761">
    <property type="entry name" value="Hydrgn_mat_HypA"/>
    <property type="match status" value="1"/>
</dbReference>
<dbReference type="Proteomes" id="UP000256269">
    <property type="component" value="Unassembled WGS sequence"/>
</dbReference>
<dbReference type="InterPro" id="IPR000688">
    <property type="entry name" value="HypA/HybF"/>
</dbReference>
<dbReference type="InterPro" id="IPR020538">
    <property type="entry name" value="Hydgase_Ni_incorp_HypA/HybF_CS"/>
</dbReference>
<evidence type="ECO:0000256" key="1">
    <source>
        <dbReference type="ARBA" id="ARBA00010748"/>
    </source>
</evidence>
<evidence type="ECO:0000313" key="7">
    <source>
        <dbReference type="Proteomes" id="UP000256269"/>
    </source>
</evidence>
<dbReference type="OrthoDB" id="288014at2"/>
<dbReference type="PROSITE" id="PS01249">
    <property type="entry name" value="HYPA"/>
    <property type="match status" value="1"/>
</dbReference>
<evidence type="ECO:0000256" key="5">
    <source>
        <dbReference type="HAMAP-Rule" id="MF_00213"/>
    </source>
</evidence>
<reference evidence="6 7" key="1">
    <citation type="submission" date="2018-08" db="EMBL/GenBank/DDBJ databases">
        <title>Genomic Encyclopedia of Archaeal and Bacterial Type Strains, Phase II (KMG-II): from individual species to whole genera.</title>
        <authorList>
            <person name="Goeker M."/>
        </authorList>
    </citation>
    <scope>NUCLEOTIDE SEQUENCE [LARGE SCALE GENOMIC DNA]</scope>
    <source>
        <strain evidence="6 7">DSM 45791</strain>
    </source>
</reference>
<keyword evidence="2 5" id="KW-0533">Nickel</keyword>
<dbReference type="EMBL" id="QUNO01000006">
    <property type="protein sequence ID" value="REH47272.1"/>
    <property type="molecule type" value="Genomic_DNA"/>
</dbReference>
<feature type="binding site" evidence="5">
    <location>
        <position position="86"/>
    </location>
    <ligand>
        <name>Zn(2+)</name>
        <dbReference type="ChEBI" id="CHEBI:29105"/>
    </ligand>
</feature>
<feature type="binding site" evidence="5">
    <location>
        <position position="88"/>
    </location>
    <ligand>
        <name>Zn(2+)</name>
        <dbReference type="ChEBI" id="CHEBI:29105"/>
    </ligand>
</feature>
<dbReference type="GO" id="GO:0008270">
    <property type="term" value="F:zinc ion binding"/>
    <property type="evidence" value="ECO:0007669"/>
    <property type="project" value="UniProtKB-UniRule"/>
</dbReference>
<comment type="function">
    <text evidence="5">Involved in the maturation of [NiFe] hydrogenases. Required for nickel insertion into the metal center of the hydrogenase.</text>
</comment>
<feature type="binding site" evidence="5">
    <location>
        <position position="70"/>
    </location>
    <ligand>
        <name>Zn(2+)</name>
        <dbReference type="ChEBI" id="CHEBI:29105"/>
    </ligand>
</feature>
<evidence type="ECO:0000256" key="4">
    <source>
        <dbReference type="ARBA" id="ARBA00022833"/>
    </source>
</evidence>
<evidence type="ECO:0000256" key="3">
    <source>
        <dbReference type="ARBA" id="ARBA00022723"/>
    </source>
</evidence>
<keyword evidence="3 5" id="KW-0479">Metal-binding</keyword>
<dbReference type="GO" id="GO:0051604">
    <property type="term" value="P:protein maturation"/>
    <property type="evidence" value="ECO:0007669"/>
    <property type="project" value="InterPro"/>
</dbReference>
<accession>A0A3E0HLB3</accession>
<feature type="binding site" evidence="5">
    <location>
        <position position="73"/>
    </location>
    <ligand>
        <name>Zn(2+)</name>
        <dbReference type="ChEBI" id="CHEBI:29105"/>
    </ligand>
</feature>
<dbReference type="Pfam" id="PF01155">
    <property type="entry name" value="HypA"/>
    <property type="match status" value="1"/>
</dbReference>
<name>A0A3E0HLB3_9PSEU</name>
<comment type="similarity">
    <text evidence="1 5">Belongs to the HypA/HybF family.</text>
</comment>